<keyword evidence="3" id="KW-0238">DNA-binding</keyword>
<evidence type="ECO:0000313" key="6">
    <source>
        <dbReference type="EMBL" id="KAA8997707.1"/>
    </source>
</evidence>
<dbReference type="InterPro" id="IPR036388">
    <property type="entry name" value="WH-like_DNA-bd_sf"/>
</dbReference>
<dbReference type="Pfam" id="PF00126">
    <property type="entry name" value="HTH_1"/>
    <property type="match status" value="1"/>
</dbReference>
<gene>
    <name evidence="6" type="ORF">FJU30_18290</name>
</gene>
<dbReference type="SUPFAM" id="SSF53850">
    <property type="entry name" value="Periplasmic binding protein-like II"/>
    <property type="match status" value="1"/>
</dbReference>
<dbReference type="Gene3D" id="3.40.190.290">
    <property type="match status" value="1"/>
</dbReference>
<protein>
    <submittedName>
        <fullName evidence="6">LysR family transcriptional regulator</fullName>
    </submittedName>
</protein>
<dbReference type="FunFam" id="1.10.10.10:FF:000001">
    <property type="entry name" value="LysR family transcriptional regulator"/>
    <property type="match status" value="1"/>
</dbReference>
<dbReference type="EMBL" id="VYKJ01000010">
    <property type="protein sequence ID" value="KAA8997707.1"/>
    <property type="molecule type" value="Genomic_DNA"/>
</dbReference>
<dbReference type="AlphaFoldDB" id="A0A5J5FVR1"/>
<dbReference type="InterPro" id="IPR005119">
    <property type="entry name" value="LysR_subst-bd"/>
</dbReference>
<dbReference type="CDD" id="cd05466">
    <property type="entry name" value="PBP2_LTTR_substrate"/>
    <property type="match status" value="1"/>
</dbReference>
<evidence type="ECO:0000256" key="1">
    <source>
        <dbReference type="ARBA" id="ARBA00009437"/>
    </source>
</evidence>
<proteinExistence type="inferred from homology"/>
<dbReference type="PROSITE" id="PS50931">
    <property type="entry name" value="HTH_LYSR"/>
    <property type="match status" value="1"/>
</dbReference>
<dbReference type="GO" id="GO:0003700">
    <property type="term" value="F:DNA-binding transcription factor activity"/>
    <property type="evidence" value="ECO:0007669"/>
    <property type="project" value="InterPro"/>
</dbReference>
<dbReference type="Proteomes" id="UP000335415">
    <property type="component" value="Unassembled WGS sequence"/>
</dbReference>
<keyword evidence="4" id="KW-0804">Transcription</keyword>
<dbReference type="PANTHER" id="PTHR30126">
    <property type="entry name" value="HTH-TYPE TRANSCRIPTIONAL REGULATOR"/>
    <property type="match status" value="1"/>
</dbReference>
<keyword evidence="7" id="KW-1185">Reference proteome</keyword>
<dbReference type="SUPFAM" id="SSF46785">
    <property type="entry name" value="Winged helix' DNA-binding domain"/>
    <property type="match status" value="1"/>
</dbReference>
<evidence type="ECO:0000259" key="5">
    <source>
        <dbReference type="PROSITE" id="PS50931"/>
    </source>
</evidence>
<dbReference type="Pfam" id="PF03466">
    <property type="entry name" value="LysR_substrate"/>
    <property type="match status" value="1"/>
</dbReference>
<evidence type="ECO:0000313" key="7">
    <source>
        <dbReference type="Proteomes" id="UP000335415"/>
    </source>
</evidence>
<keyword evidence="2" id="KW-0805">Transcription regulation</keyword>
<dbReference type="PANTHER" id="PTHR30126:SF91">
    <property type="entry name" value="LYSR FAMILY TRANSCRIPTIONAL REGULATOR"/>
    <property type="match status" value="1"/>
</dbReference>
<comment type="similarity">
    <text evidence="1">Belongs to the LysR transcriptional regulatory family.</text>
</comment>
<dbReference type="Gene3D" id="1.10.10.10">
    <property type="entry name" value="Winged helix-like DNA-binding domain superfamily/Winged helix DNA-binding domain"/>
    <property type="match status" value="1"/>
</dbReference>
<dbReference type="OrthoDB" id="196624at2"/>
<organism evidence="6 7">
    <name type="scientific">Affinibrenneria salicis</name>
    <dbReference type="NCBI Taxonomy" id="2590031"/>
    <lineage>
        <taxon>Bacteria</taxon>
        <taxon>Pseudomonadati</taxon>
        <taxon>Pseudomonadota</taxon>
        <taxon>Gammaproteobacteria</taxon>
        <taxon>Enterobacterales</taxon>
        <taxon>Pectobacteriaceae</taxon>
        <taxon>Affinibrenneria</taxon>
    </lineage>
</organism>
<dbReference type="GO" id="GO:0000976">
    <property type="term" value="F:transcription cis-regulatory region binding"/>
    <property type="evidence" value="ECO:0007669"/>
    <property type="project" value="TreeGrafter"/>
</dbReference>
<comment type="caution">
    <text evidence="6">The sequence shown here is derived from an EMBL/GenBank/DDBJ whole genome shotgun (WGS) entry which is preliminary data.</text>
</comment>
<feature type="domain" description="HTH lysR-type" evidence="5">
    <location>
        <begin position="1"/>
        <end position="60"/>
    </location>
</feature>
<evidence type="ECO:0000256" key="2">
    <source>
        <dbReference type="ARBA" id="ARBA00023015"/>
    </source>
</evidence>
<reference evidence="6 7" key="1">
    <citation type="submission" date="2019-09" db="EMBL/GenBank/DDBJ databases">
        <authorList>
            <person name="Li Y."/>
        </authorList>
    </citation>
    <scope>NUCLEOTIDE SEQUENCE [LARGE SCALE GENOMIC DNA]</scope>
    <source>
        <strain evidence="6 7">L3-3HA</strain>
    </source>
</reference>
<dbReference type="PRINTS" id="PR00039">
    <property type="entry name" value="HTHLYSR"/>
</dbReference>
<name>A0A5J5FVR1_9GAMM</name>
<sequence>MRYSPESLLAFVTAVNCGSFSAAARRLRKSQSTISAAIAGLETDLGLQLFDRSGHQPTLTPAGGKVLVYVQSILHASEQLDELAVRLCAATEPRLTFVLSDTWQTVHYESILQRFARQFPAIEFECLLAEDADVIDLLQSQRAHVGVLRRQPRYPADIRAERLQVQTEMAIFAARDHPLAKAGALSEHRLATERQLYLNTYNSQAKPPAQGIVWSAPSYLMLLEMAEQGFGWSILPRWLVEQFGHRKLTELSVPGWPRLIDVDVAWSKPHPPGPAGRWLIDNLLAQSE</sequence>
<dbReference type="InterPro" id="IPR000847">
    <property type="entry name" value="LysR_HTH_N"/>
</dbReference>
<dbReference type="InterPro" id="IPR036390">
    <property type="entry name" value="WH_DNA-bd_sf"/>
</dbReference>
<dbReference type="RefSeq" id="WP_150436406.1">
    <property type="nucleotide sequence ID" value="NZ_VYKJ01000010.1"/>
</dbReference>
<accession>A0A5J5FVR1</accession>
<evidence type="ECO:0000256" key="3">
    <source>
        <dbReference type="ARBA" id="ARBA00023125"/>
    </source>
</evidence>
<evidence type="ECO:0000256" key="4">
    <source>
        <dbReference type="ARBA" id="ARBA00023163"/>
    </source>
</evidence>